<reference evidence="9" key="1">
    <citation type="journal article" date="2019" name="Int. J. Syst. Evol. Microbiol.">
        <title>The Global Catalogue of Microorganisms (GCM) 10K type strain sequencing project: providing services to taxonomists for standard genome sequencing and annotation.</title>
        <authorList>
            <consortium name="The Broad Institute Genomics Platform"/>
            <consortium name="The Broad Institute Genome Sequencing Center for Infectious Disease"/>
            <person name="Wu L."/>
            <person name="Ma J."/>
        </authorList>
    </citation>
    <scope>NUCLEOTIDE SEQUENCE [LARGE SCALE GENOMIC DNA]</scope>
    <source>
        <strain evidence="9">NBRC 106348</strain>
    </source>
</reference>
<organism evidence="8 9">
    <name type="scientific">Luteimicrobium album</name>
    <dbReference type="NCBI Taxonomy" id="1054550"/>
    <lineage>
        <taxon>Bacteria</taxon>
        <taxon>Bacillati</taxon>
        <taxon>Actinomycetota</taxon>
        <taxon>Actinomycetes</taxon>
        <taxon>Micrococcales</taxon>
        <taxon>Luteimicrobium</taxon>
    </lineage>
</organism>
<evidence type="ECO:0000259" key="7">
    <source>
        <dbReference type="PROSITE" id="PS51387"/>
    </source>
</evidence>
<gene>
    <name evidence="8" type="ORF">GCM10025864_17870</name>
</gene>
<dbReference type="InterPro" id="IPR050416">
    <property type="entry name" value="FAD-linked_Oxidoreductase"/>
</dbReference>
<proteinExistence type="inferred from homology"/>
<dbReference type="InterPro" id="IPR016169">
    <property type="entry name" value="FAD-bd_PCMH_sub2"/>
</dbReference>
<feature type="region of interest" description="Disordered" evidence="6">
    <location>
        <begin position="497"/>
        <end position="684"/>
    </location>
</feature>
<evidence type="ECO:0000256" key="1">
    <source>
        <dbReference type="ARBA" id="ARBA00001974"/>
    </source>
</evidence>
<dbReference type="Gene3D" id="3.30.43.10">
    <property type="entry name" value="Uridine Diphospho-n-acetylenolpyruvylglucosamine Reductase, domain 2"/>
    <property type="match status" value="1"/>
</dbReference>
<dbReference type="InterPro" id="IPR016167">
    <property type="entry name" value="FAD-bd_PCMH_sub1"/>
</dbReference>
<sequence>MTFPTTGTTGTTTPRRDARAATFAAAVAAQGSDAAVHTAGSPTYDGARLPWNVAVDQRPAAVVEPRTSDDVAVAVRAARASGLRVAAQGTGHNAGPLAVQDLSDVVLVRTGALDDVAIDPARRVARVGAGAVWETVIEAASRYGLTGLHGSSPDVGVVGYTLGGGTFVYSRALGLACNSLVAAELVLADGSAVRASADENPELFWALRGGGGSFGVVTALELELFELPTVHAGMLLWDGSRADDVLHAWAAWAPTAPDEITTSLRLLNLPPLPDLPPFLRGRKVVAVDGAVLDSDERAAELLGPLRALEPELDTFGRVPSSAVVRLHMDPEGPTPSVSESVLVDELPDDAIDAILEAAGPESGTSLLAAEVRQLGGAVGRPASGGGALTHLDGDFLVFGVAVAPTPEVAAQGRADAVRLVDAVRPWSRGRTYLSFSEVTTAAATAYDDATCARLHAVRDAVDPERRIVANHPVGSAAPPDPHRSPRVACIAAPYGGGRRRGGCGCAGRSGRTSGAGSPGRRHHPCRAVRAPRCSRRPGPASPPSCAHSSATTAPSSTAPSTSCATRPTPAPTAWCRASSWSPGTPTTSSGWSGGRALAGTGSRSARAARASTGSPSPTTSSWTCAATSPGPRCSTTARASAPDRATSRPAPTRCCAATAASSAPTRRARPRRPSAASWRTTRAA</sequence>
<accession>A0ABQ6HZY1</accession>
<evidence type="ECO:0000256" key="3">
    <source>
        <dbReference type="ARBA" id="ARBA00022630"/>
    </source>
</evidence>
<dbReference type="InterPro" id="IPR036318">
    <property type="entry name" value="FAD-bd_PCMH-like_sf"/>
</dbReference>
<keyword evidence="5" id="KW-0560">Oxidoreductase</keyword>
<dbReference type="InterPro" id="IPR006093">
    <property type="entry name" value="Oxy_OxRdtase_FAD_BS"/>
</dbReference>
<evidence type="ECO:0000256" key="4">
    <source>
        <dbReference type="ARBA" id="ARBA00022827"/>
    </source>
</evidence>
<feature type="compositionally biased region" description="Low complexity" evidence="6">
    <location>
        <begin position="673"/>
        <end position="684"/>
    </location>
</feature>
<comment type="similarity">
    <text evidence="2">Belongs to the oxygen-dependent FAD-linked oxidoreductase family.</text>
</comment>
<dbReference type="InterPro" id="IPR006094">
    <property type="entry name" value="Oxid_FAD_bind_N"/>
</dbReference>
<dbReference type="InterPro" id="IPR016166">
    <property type="entry name" value="FAD-bd_PCMH"/>
</dbReference>
<keyword evidence="4" id="KW-0274">FAD</keyword>
<dbReference type="PROSITE" id="PS00862">
    <property type="entry name" value="OX2_COVAL_FAD"/>
    <property type="match status" value="1"/>
</dbReference>
<evidence type="ECO:0000313" key="8">
    <source>
        <dbReference type="EMBL" id="GMA24028.1"/>
    </source>
</evidence>
<dbReference type="Pfam" id="PF01565">
    <property type="entry name" value="FAD_binding_4"/>
    <property type="match status" value="1"/>
</dbReference>
<protein>
    <recommendedName>
        <fullName evidence="7">FAD-binding PCMH-type domain-containing protein</fullName>
    </recommendedName>
</protein>
<evidence type="ECO:0000256" key="5">
    <source>
        <dbReference type="ARBA" id="ARBA00023002"/>
    </source>
</evidence>
<keyword evidence="3" id="KW-0285">Flavoprotein</keyword>
<comment type="cofactor">
    <cofactor evidence="1">
        <name>FAD</name>
        <dbReference type="ChEBI" id="CHEBI:57692"/>
    </cofactor>
</comment>
<evidence type="ECO:0000256" key="6">
    <source>
        <dbReference type="SAM" id="MobiDB-lite"/>
    </source>
</evidence>
<evidence type="ECO:0000313" key="9">
    <source>
        <dbReference type="Proteomes" id="UP001157091"/>
    </source>
</evidence>
<dbReference type="Proteomes" id="UP001157091">
    <property type="component" value="Unassembled WGS sequence"/>
</dbReference>
<name>A0ABQ6HZY1_9MICO</name>
<feature type="compositionally biased region" description="Low complexity" evidence="6">
    <location>
        <begin position="543"/>
        <end position="629"/>
    </location>
</feature>
<dbReference type="Gene3D" id="3.40.462.20">
    <property type="match status" value="1"/>
</dbReference>
<feature type="compositionally biased region" description="Low complexity" evidence="6">
    <location>
        <begin position="648"/>
        <end position="665"/>
    </location>
</feature>
<dbReference type="Gene3D" id="3.30.465.10">
    <property type="match status" value="1"/>
</dbReference>
<dbReference type="PROSITE" id="PS51387">
    <property type="entry name" value="FAD_PCMH"/>
    <property type="match status" value="1"/>
</dbReference>
<dbReference type="SUPFAM" id="SSF56176">
    <property type="entry name" value="FAD-binding/transporter-associated domain-like"/>
    <property type="match status" value="1"/>
</dbReference>
<comment type="caution">
    <text evidence="8">The sequence shown here is derived from an EMBL/GenBank/DDBJ whole genome shotgun (WGS) entry which is preliminary data.</text>
</comment>
<feature type="domain" description="FAD-binding PCMH-type" evidence="7">
    <location>
        <begin position="55"/>
        <end position="227"/>
    </location>
</feature>
<keyword evidence="9" id="KW-1185">Reference proteome</keyword>
<dbReference type="EMBL" id="BSUK01000001">
    <property type="protein sequence ID" value="GMA24028.1"/>
    <property type="molecule type" value="Genomic_DNA"/>
</dbReference>
<dbReference type="PANTHER" id="PTHR42973:SF39">
    <property type="entry name" value="FAD-BINDING PCMH-TYPE DOMAIN-CONTAINING PROTEIN"/>
    <property type="match status" value="1"/>
</dbReference>
<evidence type="ECO:0000256" key="2">
    <source>
        <dbReference type="ARBA" id="ARBA00005466"/>
    </source>
</evidence>
<dbReference type="PANTHER" id="PTHR42973">
    <property type="entry name" value="BINDING OXIDOREDUCTASE, PUTATIVE (AFU_ORTHOLOGUE AFUA_1G17690)-RELATED"/>
    <property type="match status" value="1"/>
</dbReference>